<feature type="region of interest" description="Disordered" evidence="1">
    <location>
        <begin position="24"/>
        <end position="58"/>
    </location>
</feature>
<dbReference type="Gene3D" id="3.40.190.10">
    <property type="entry name" value="Periplasmic binding protein-like II"/>
    <property type="match status" value="2"/>
</dbReference>
<proteinExistence type="predicted"/>
<dbReference type="PANTHER" id="PTHR43649">
    <property type="entry name" value="ARABINOSE-BINDING PROTEIN-RELATED"/>
    <property type="match status" value="1"/>
</dbReference>
<organism evidence="2 3">
    <name type="scientific">Haloarcula vallismortis</name>
    <name type="common">Halobacterium vallismortis</name>
    <dbReference type="NCBI Taxonomy" id="28442"/>
    <lineage>
        <taxon>Archaea</taxon>
        <taxon>Methanobacteriati</taxon>
        <taxon>Methanobacteriota</taxon>
        <taxon>Stenosarchaea group</taxon>
        <taxon>Halobacteria</taxon>
        <taxon>Halobacteriales</taxon>
        <taxon>Haloarculaceae</taxon>
        <taxon>Haloarcula</taxon>
    </lineage>
</organism>
<evidence type="ECO:0000313" key="3">
    <source>
        <dbReference type="Proteomes" id="UP000182573"/>
    </source>
</evidence>
<dbReference type="EMBL" id="FNOF01000001">
    <property type="protein sequence ID" value="SDW05565.1"/>
    <property type="molecule type" value="Genomic_DNA"/>
</dbReference>
<gene>
    <name evidence="2" type="ORF">SAMN05443574_101200</name>
</gene>
<dbReference type="Proteomes" id="UP000182573">
    <property type="component" value="Unassembled WGS sequence"/>
</dbReference>
<name>A0A1H2QET1_HALVA</name>
<dbReference type="PANTHER" id="PTHR43649:SF12">
    <property type="entry name" value="DIACETYLCHITOBIOSE BINDING PROTEIN DASA"/>
    <property type="match status" value="1"/>
</dbReference>
<evidence type="ECO:0000313" key="2">
    <source>
        <dbReference type="EMBL" id="SDW05565.1"/>
    </source>
</evidence>
<evidence type="ECO:0000256" key="1">
    <source>
        <dbReference type="SAM" id="MobiDB-lite"/>
    </source>
</evidence>
<sequence>MQKNSKRTRRTFIKSAGVIGTAALAGCSGGSNSSTEGGSDGQSSDGGSTEGGTTGTGSETMADELVFYNAGSLEFDPGTEANIERFEEETGISVEVNEVPWSNLKTSLTTIWRNQDSTVDAFNGPTWWLADFVSSDWLEPLGLGSDHMGKFPDSLNELVQFDGRTYMAPEFGKWGSYLYDQQYLNEQGFDAPPDTWDEVLSQGEQLSQGDKSGFAFTWSGKSVFSFKQFLYQAGGQLFNDSYEPVFVEEGMEVLEFFNELRERGITPDGMSSLGEGGIGDNFIAGQYATVESWTPLGSRAIDEWDENRINSAKPPEGPESRATFQDTNGISVSAFSERKDAAKEFARFMTTRASSKNNMLVEGNPAVVPDVYEDEDIQSEYPSWLLEDMRFNLENAQSETYMAQPQVDDYLNEQLTPALLGNKDPEAALNDAYDNIERLYQDIGLI</sequence>
<accession>A0A1H2QET1</accession>
<dbReference type="Pfam" id="PF13416">
    <property type="entry name" value="SBP_bac_8"/>
    <property type="match status" value="1"/>
</dbReference>
<dbReference type="PROSITE" id="PS51257">
    <property type="entry name" value="PROKAR_LIPOPROTEIN"/>
    <property type="match status" value="1"/>
</dbReference>
<dbReference type="PROSITE" id="PS51318">
    <property type="entry name" value="TAT"/>
    <property type="match status" value="1"/>
</dbReference>
<feature type="compositionally biased region" description="Low complexity" evidence="1">
    <location>
        <begin position="30"/>
        <end position="47"/>
    </location>
</feature>
<dbReference type="InterPro" id="IPR050490">
    <property type="entry name" value="Bact_solute-bd_prot1"/>
</dbReference>
<dbReference type="STRING" id="28442.SAMN05443574_101200"/>
<dbReference type="SUPFAM" id="SSF53850">
    <property type="entry name" value="Periplasmic binding protein-like II"/>
    <property type="match status" value="1"/>
</dbReference>
<dbReference type="InterPro" id="IPR006311">
    <property type="entry name" value="TAT_signal"/>
</dbReference>
<reference evidence="2 3" key="1">
    <citation type="submission" date="2016-10" db="EMBL/GenBank/DDBJ databases">
        <authorList>
            <person name="de Groot N.N."/>
        </authorList>
    </citation>
    <scope>NUCLEOTIDE SEQUENCE [LARGE SCALE GENOMIC DNA]</scope>
    <source>
        <strain evidence="2 3">DSM 3756</strain>
    </source>
</reference>
<dbReference type="InterPro" id="IPR006059">
    <property type="entry name" value="SBP"/>
</dbReference>
<dbReference type="AlphaFoldDB" id="A0A1H2QET1"/>
<dbReference type="RefSeq" id="WP_004518424.1">
    <property type="nucleotide sequence ID" value="NZ_FNOF01000001.1"/>
</dbReference>
<protein>
    <submittedName>
        <fullName evidence="2">Carbohydrate ABC transporter substrate-binding protein, CUT1 family</fullName>
    </submittedName>
</protein>